<feature type="transmembrane region" description="Helical" evidence="1">
    <location>
        <begin position="12"/>
        <end position="33"/>
    </location>
</feature>
<accession>A0A7G2CRU0</accession>
<protein>
    <submittedName>
        <fullName evidence="2">Uncharacterized protein</fullName>
    </submittedName>
</protein>
<dbReference type="AlphaFoldDB" id="A0A7G2CRU0"/>
<evidence type="ECO:0000313" key="2">
    <source>
        <dbReference type="EMBL" id="CAD2222235.1"/>
    </source>
</evidence>
<keyword evidence="1" id="KW-0812">Transmembrane</keyword>
<evidence type="ECO:0000313" key="3">
    <source>
        <dbReference type="Proteomes" id="UP000515908"/>
    </source>
</evidence>
<organism evidence="2 3">
    <name type="scientific">Angomonas deanei</name>
    <dbReference type="NCBI Taxonomy" id="59799"/>
    <lineage>
        <taxon>Eukaryota</taxon>
        <taxon>Discoba</taxon>
        <taxon>Euglenozoa</taxon>
        <taxon>Kinetoplastea</taxon>
        <taxon>Metakinetoplastina</taxon>
        <taxon>Trypanosomatida</taxon>
        <taxon>Trypanosomatidae</taxon>
        <taxon>Strigomonadinae</taxon>
        <taxon>Angomonas</taxon>
    </lineage>
</organism>
<evidence type="ECO:0000256" key="1">
    <source>
        <dbReference type="SAM" id="Phobius"/>
    </source>
</evidence>
<dbReference type="VEuPathDB" id="TriTrypDB:ADEAN_000977500"/>
<sequence length="271" mass="30241">MMRRLLAYCTSGHWALVVAALFLVYAIIFLHSVRISTTLNALLAGESSLETRVLGEGLLLPNLWIDFTLLSAEEAGSDELLRQHASQADITVVAVSSEERSTVDWPTFLARYERLLPSESFLLLLTSLVEDRSVLEGLRGLSLPQLGTTHLQSYPLPDQQTVLYVESVTGAVPTSVKQVPHAVFIVDRADEEMSKDENYYFLRLQSFVVACSRDYSLLLFPACTERVRSFLKASGKKISTNGGMTVQWRCVEWGSVMQVLPSLKRHTSLTK</sequence>
<dbReference type="Proteomes" id="UP000515908">
    <property type="component" value="Chromosome 25"/>
</dbReference>
<dbReference type="EMBL" id="LR877169">
    <property type="protein sequence ID" value="CAD2222235.1"/>
    <property type="molecule type" value="Genomic_DNA"/>
</dbReference>
<keyword evidence="1" id="KW-1133">Transmembrane helix</keyword>
<keyword evidence="1" id="KW-0472">Membrane</keyword>
<gene>
    <name evidence="2" type="ORF">ADEAN_000977500</name>
</gene>
<keyword evidence="3" id="KW-1185">Reference proteome</keyword>
<name>A0A7G2CRU0_9TRYP</name>
<proteinExistence type="predicted"/>
<reference evidence="2 3" key="1">
    <citation type="submission" date="2020-08" db="EMBL/GenBank/DDBJ databases">
        <authorList>
            <person name="Newling K."/>
            <person name="Davey J."/>
            <person name="Forrester S."/>
        </authorList>
    </citation>
    <scope>NUCLEOTIDE SEQUENCE [LARGE SCALE GENOMIC DNA]</scope>
    <source>
        <strain evidence="3">Crithidia deanei Carvalho (ATCC PRA-265)</strain>
    </source>
</reference>